<proteinExistence type="predicted"/>
<gene>
    <name evidence="1" type="ORF">OXX778_LOCUS9654</name>
</gene>
<evidence type="ECO:0000313" key="2">
    <source>
        <dbReference type="Proteomes" id="UP000663879"/>
    </source>
</evidence>
<comment type="caution">
    <text evidence="1">The sequence shown here is derived from an EMBL/GenBank/DDBJ whole genome shotgun (WGS) entry which is preliminary data.</text>
</comment>
<dbReference type="PANTHER" id="PTHR33332">
    <property type="entry name" value="REVERSE TRANSCRIPTASE DOMAIN-CONTAINING PROTEIN"/>
    <property type="match status" value="1"/>
</dbReference>
<protein>
    <submittedName>
        <fullName evidence="1">Uncharacterized protein</fullName>
    </submittedName>
</protein>
<sequence length="128" mass="15304">MYIFYFQQIFAREITNIIYEWTCDWLICLNEDKQKDLGVFISNDLKRSVQIDSAISKANQVLGLIKRTFKFPNEDSICKLYKAFVRPHLEYGVVLWRPHWKKDIKAIESVQRRATKLIPTINRLEYTD</sequence>
<dbReference type="OrthoDB" id="10063886at2759"/>
<organism evidence="1 2">
    <name type="scientific">Brachionus calyciflorus</name>
    <dbReference type="NCBI Taxonomy" id="104777"/>
    <lineage>
        <taxon>Eukaryota</taxon>
        <taxon>Metazoa</taxon>
        <taxon>Spiralia</taxon>
        <taxon>Gnathifera</taxon>
        <taxon>Rotifera</taxon>
        <taxon>Eurotatoria</taxon>
        <taxon>Monogononta</taxon>
        <taxon>Pseudotrocha</taxon>
        <taxon>Ploima</taxon>
        <taxon>Brachionidae</taxon>
        <taxon>Brachionus</taxon>
    </lineage>
</organism>
<accession>A0A813XDN8</accession>
<dbReference type="EMBL" id="CAJNOC010001444">
    <property type="protein sequence ID" value="CAF0865408.1"/>
    <property type="molecule type" value="Genomic_DNA"/>
</dbReference>
<keyword evidence="2" id="KW-1185">Reference proteome</keyword>
<evidence type="ECO:0000313" key="1">
    <source>
        <dbReference type="EMBL" id="CAF0865408.1"/>
    </source>
</evidence>
<dbReference type="Proteomes" id="UP000663879">
    <property type="component" value="Unassembled WGS sequence"/>
</dbReference>
<dbReference type="AlphaFoldDB" id="A0A813XDN8"/>
<reference evidence="1" key="1">
    <citation type="submission" date="2021-02" db="EMBL/GenBank/DDBJ databases">
        <authorList>
            <person name="Nowell W R."/>
        </authorList>
    </citation>
    <scope>NUCLEOTIDE SEQUENCE</scope>
    <source>
        <strain evidence="1">Ploen Becks lab</strain>
    </source>
</reference>
<dbReference type="PRINTS" id="PR01345">
    <property type="entry name" value="CERVTRCPTASE"/>
</dbReference>
<name>A0A813XDN8_9BILA</name>